<gene>
    <name evidence="14" type="ORF">POM88_010834</name>
</gene>
<keyword evidence="3" id="KW-0597">Phosphoprotein</keyword>
<keyword evidence="6" id="KW-0547">Nucleotide-binding</keyword>
<evidence type="ECO:0000256" key="6">
    <source>
        <dbReference type="ARBA" id="ARBA00022741"/>
    </source>
</evidence>
<dbReference type="InterPro" id="IPR051824">
    <property type="entry name" value="LRR_Rcpt-Like_S/T_Kinase"/>
</dbReference>
<dbReference type="PANTHER" id="PTHR48006:SF72">
    <property type="entry name" value="LRR RECEPTOR-LIKE SERINE_THREONINE-PROTEIN KINASE RFK1-RELATED"/>
    <property type="match status" value="1"/>
</dbReference>
<dbReference type="Gene3D" id="3.30.200.20">
    <property type="entry name" value="Phosphorylase Kinase, domain 1"/>
    <property type="match status" value="1"/>
</dbReference>
<keyword evidence="12" id="KW-0812">Transmembrane</keyword>
<evidence type="ECO:0000256" key="10">
    <source>
        <dbReference type="ARBA" id="ARBA00047899"/>
    </source>
</evidence>
<keyword evidence="5" id="KW-0732">Signal</keyword>
<proteinExistence type="predicted"/>
<evidence type="ECO:0000256" key="4">
    <source>
        <dbReference type="ARBA" id="ARBA00022679"/>
    </source>
</evidence>
<dbReference type="Pfam" id="PF11721">
    <property type="entry name" value="Malectin"/>
    <property type="match status" value="1"/>
</dbReference>
<reference evidence="14" key="1">
    <citation type="submission" date="2023-02" db="EMBL/GenBank/DDBJ databases">
        <title>Genome of toxic invasive species Heracleum sosnowskyi carries increased number of genes despite the absence of recent whole-genome duplications.</title>
        <authorList>
            <person name="Schelkunov M."/>
            <person name="Shtratnikova V."/>
            <person name="Makarenko M."/>
            <person name="Klepikova A."/>
            <person name="Omelchenko D."/>
            <person name="Novikova G."/>
            <person name="Obukhova E."/>
            <person name="Bogdanov V."/>
            <person name="Penin A."/>
            <person name="Logacheva M."/>
        </authorList>
    </citation>
    <scope>NUCLEOTIDE SEQUENCE</scope>
    <source>
        <strain evidence="14">Hsosn_3</strain>
        <tissue evidence="14">Leaf</tissue>
    </source>
</reference>
<evidence type="ECO:0000313" key="15">
    <source>
        <dbReference type="Proteomes" id="UP001237642"/>
    </source>
</evidence>
<feature type="transmembrane region" description="Helical" evidence="12">
    <location>
        <begin position="147"/>
        <end position="164"/>
    </location>
</feature>
<dbReference type="GO" id="GO:0004674">
    <property type="term" value="F:protein serine/threonine kinase activity"/>
    <property type="evidence" value="ECO:0007669"/>
    <property type="project" value="UniProtKB-EC"/>
</dbReference>
<name>A0AAD8IV79_9APIA</name>
<evidence type="ECO:0000259" key="13">
    <source>
        <dbReference type="Pfam" id="PF11721"/>
    </source>
</evidence>
<evidence type="ECO:0000256" key="3">
    <source>
        <dbReference type="ARBA" id="ARBA00022553"/>
    </source>
</evidence>
<keyword evidence="12" id="KW-0472">Membrane</keyword>
<feature type="domain" description="Malectin" evidence="13">
    <location>
        <begin position="2"/>
        <end position="63"/>
    </location>
</feature>
<dbReference type="EC" id="2.7.11.1" evidence="2"/>
<evidence type="ECO:0000256" key="12">
    <source>
        <dbReference type="SAM" id="Phobius"/>
    </source>
</evidence>
<keyword evidence="4" id="KW-0808">Transferase</keyword>
<evidence type="ECO:0000256" key="2">
    <source>
        <dbReference type="ARBA" id="ARBA00012513"/>
    </source>
</evidence>
<comment type="caution">
    <text evidence="14">The sequence shown here is derived from an EMBL/GenBank/DDBJ whole genome shotgun (WGS) entry which is preliminary data.</text>
</comment>
<evidence type="ECO:0000256" key="11">
    <source>
        <dbReference type="ARBA" id="ARBA00048679"/>
    </source>
</evidence>
<dbReference type="InterPro" id="IPR021720">
    <property type="entry name" value="Malectin_dom"/>
</dbReference>
<evidence type="ECO:0000313" key="14">
    <source>
        <dbReference type="EMBL" id="KAK1391778.1"/>
    </source>
</evidence>
<protein>
    <recommendedName>
        <fullName evidence="2">non-specific serine/threonine protein kinase</fullName>
        <ecNumber evidence="2">2.7.11.1</ecNumber>
    </recommendedName>
</protein>
<dbReference type="EMBL" id="JAUIZM010000003">
    <property type="protein sequence ID" value="KAK1391778.1"/>
    <property type="molecule type" value="Genomic_DNA"/>
</dbReference>
<evidence type="ECO:0000256" key="9">
    <source>
        <dbReference type="ARBA" id="ARBA00023180"/>
    </source>
</evidence>
<organism evidence="14 15">
    <name type="scientific">Heracleum sosnowskyi</name>
    <dbReference type="NCBI Taxonomy" id="360622"/>
    <lineage>
        <taxon>Eukaryota</taxon>
        <taxon>Viridiplantae</taxon>
        <taxon>Streptophyta</taxon>
        <taxon>Embryophyta</taxon>
        <taxon>Tracheophyta</taxon>
        <taxon>Spermatophyta</taxon>
        <taxon>Magnoliopsida</taxon>
        <taxon>eudicotyledons</taxon>
        <taxon>Gunneridae</taxon>
        <taxon>Pentapetalae</taxon>
        <taxon>asterids</taxon>
        <taxon>campanulids</taxon>
        <taxon>Apiales</taxon>
        <taxon>Apiaceae</taxon>
        <taxon>Apioideae</taxon>
        <taxon>apioid superclade</taxon>
        <taxon>Tordylieae</taxon>
        <taxon>Tordyliinae</taxon>
        <taxon>Heracleum</taxon>
    </lineage>
</organism>
<evidence type="ECO:0000256" key="1">
    <source>
        <dbReference type="ARBA" id="ARBA00004479"/>
    </source>
</evidence>
<keyword evidence="8" id="KW-0675">Receptor</keyword>
<keyword evidence="15" id="KW-1185">Reference proteome</keyword>
<evidence type="ECO:0000256" key="7">
    <source>
        <dbReference type="ARBA" id="ARBA00022840"/>
    </source>
</evidence>
<dbReference type="PANTHER" id="PTHR48006">
    <property type="entry name" value="LEUCINE-RICH REPEAT-CONTAINING PROTEIN DDB_G0281931-RELATED"/>
    <property type="match status" value="1"/>
</dbReference>
<evidence type="ECO:0000256" key="5">
    <source>
        <dbReference type="ARBA" id="ARBA00022729"/>
    </source>
</evidence>
<keyword evidence="7" id="KW-0067">ATP-binding</keyword>
<accession>A0AAD8IV79</accession>
<comment type="subcellular location">
    <subcellularLocation>
        <location evidence="1">Membrane</location>
        <topology evidence="1">Single-pass type I membrane protein</topology>
    </subcellularLocation>
</comment>
<dbReference type="SUPFAM" id="SSF56112">
    <property type="entry name" value="Protein kinase-like (PK-like)"/>
    <property type="match status" value="1"/>
</dbReference>
<comment type="catalytic activity">
    <reaction evidence="10">
        <text>L-threonyl-[protein] + ATP = O-phospho-L-threonyl-[protein] + ADP + H(+)</text>
        <dbReference type="Rhea" id="RHEA:46608"/>
        <dbReference type="Rhea" id="RHEA-COMP:11060"/>
        <dbReference type="Rhea" id="RHEA-COMP:11605"/>
        <dbReference type="ChEBI" id="CHEBI:15378"/>
        <dbReference type="ChEBI" id="CHEBI:30013"/>
        <dbReference type="ChEBI" id="CHEBI:30616"/>
        <dbReference type="ChEBI" id="CHEBI:61977"/>
        <dbReference type="ChEBI" id="CHEBI:456216"/>
        <dbReference type="EC" id="2.7.11.1"/>
    </reaction>
</comment>
<reference evidence="14" key="2">
    <citation type="submission" date="2023-05" db="EMBL/GenBank/DDBJ databases">
        <authorList>
            <person name="Schelkunov M.I."/>
        </authorList>
    </citation>
    <scope>NUCLEOTIDE SEQUENCE</scope>
    <source>
        <strain evidence="14">Hsosn_3</strain>
        <tissue evidence="14">Leaf</tissue>
    </source>
</reference>
<comment type="catalytic activity">
    <reaction evidence="11">
        <text>L-seryl-[protein] + ATP = O-phospho-L-seryl-[protein] + ADP + H(+)</text>
        <dbReference type="Rhea" id="RHEA:17989"/>
        <dbReference type="Rhea" id="RHEA-COMP:9863"/>
        <dbReference type="Rhea" id="RHEA-COMP:11604"/>
        <dbReference type="ChEBI" id="CHEBI:15378"/>
        <dbReference type="ChEBI" id="CHEBI:29999"/>
        <dbReference type="ChEBI" id="CHEBI:30616"/>
        <dbReference type="ChEBI" id="CHEBI:83421"/>
        <dbReference type="ChEBI" id="CHEBI:456216"/>
        <dbReference type="EC" id="2.7.11.1"/>
    </reaction>
</comment>
<dbReference type="GO" id="GO:0016020">
    <property type="term" value="C:membrane"/>
    <property type="evidence" value="ECO:0007669"/>
    <property type="project" value="UniProtKB-SubCell"/>
</dbReference>
<dbReference type="Gene3D" id="2.60.120.430">
    <property type="entry name" value="Galactose-binding lectin"/>
    <property type="match status" value="1"/>
</dbReference>
<sequence>MQGKLEQKDFNIKDKAGGVNKEFVEEFSAIVNNNTLEIRFYWAGKGTTIIPNKGVYGPLISAIAVTRVKKGASVGSVVGIVLGVASAIFLLLGVLWWKGFLRRRDTIKSDLQGLELHTGSFTLKQIKVATNNFDSANKIGEGGFGPVYKRLVCITTSFMIIIIFSRRRRKRRRLDSVSSYFPDNCPFVFFLLYHSIWRCGCSSVQQALKELKAKAQQKGAFGGLQSLIKKTIIELETELSRLGKPIATDAGGKLYMIMEICRSFDQIFKEHLDGI</sequence>
<dbReference type="AlphaFoldDB" id="A0AAD8IV79"/>
<dbReference type="GO" id="GO:0005524">
    <property type="term" value="F:ATP binding"/>
    <property type="evidence" value="ECO:0007669"/>
    <property type="project" value="UniProtKB-KW"/>
</dbReference>
<dbReference type="InterPro" id="IPR011009">
    <property type="entry name" value="Kinase-like_dom_sf"/>
</dbReference>
<dbReference type="Proteomes" id="UP001237642">
    <property type="component" value="Unassembled WGS sequence"/>
</dbReference>
<feature type="transmembrane region" description="Helical" evidence="12">
    <location>
        <begin position="77"/>
        <end position="97"/>
    </location>
</feature>
<evidence type="ECO:0000256" key="8">
    <source>
        <dbReference type="ARBA" id="ARBA00023170"/>
    </source>
</evidence>
<keyword evidence="12" id="KW-1133">Transmembrane helix</keyword>
<keyword evidence="9" id="KW-0325">Glycoprotein</keyword>